<evidence type="ECO:0000256" key="1">
    <source>
        <dbReference type="ARBA" id="ARBA00010790"/>
    </source>
</evidence>
<keyword evidence="4" id="KW-0560">Oxidoreductase</keyword>
<sequence>MAIDNLYDAGIAAGWKVFDASTFTATRTLDADVVIVGSGAGGGISAEALSRAGLRVVLLEEGALRTSDSFRDMDENRAYRELYQEAAARTTADGAIAILQGRAVGGSTTVNWSSSFRTPPQTLAHWASHHAVTGHGEAEMAPWFDKIEARLGIAPWAMAPNPNNDVLRRGCETLGWEWHVIPRNVKGCWNSGYCGFGCPVNAKQSMLVSTIPAALASGATLVHRVRVRTLDHDGKRVRSVTGEALGADGYTPTGVSVVVRARHVVAAGGAINTPALLLRSRVPDPHQRLGVRTFIHPVNISIAKMPERIDPYYGAPQSVASDHFQWQHGATGPMGYKLEVPPMFPGISAGVVNGVGEALRRDMAQLPHTNAMLALLRDGFVPDSPGGQVRLAPDGSPLLDYELTDYAWDGVRRAWLSMAQAQFAAGAERVRPAHVDAAEYRSWPEAREAIARLPLKPFRTALFTAHLMGGCGMSDDPRGGVVDSRGRHHQLANLSVFDGSVFPTSVGANPQLSVFALSAQNADALAQSLTS</sequence>
<dbReference type="AlphaFoldDB" id="A0A142JEE6"/>
<dbReference type="Proteomes" id="UP000075238">
    <property type="component" value="Chromosome 1"/>
</dbReference>
<dbReference type="EMBL" id="CP014844">
    <property type="protein sequence ID" value="AMR76458.1"/>
    <property type="molecule type" value="Genomic_DNA"/>
</dbReference>
<accession>A0A142JEE6</accession>
<dbReference type="InterPro" id="IPR036188">
    <property type="entry name" value="FAD/NAD-bd_sf"/>
</dbReference>
<dbReference type="InterPro" id="IPR007867">
    <property type="entry name" value="GMC_OxRtase_C"/>
</dbReference>
<dbReference type="PANTHER" id="PTHR46056">
    <property type="entry name" value="LONG-CHAIN-ALCOHOL OXIDASE"/>
    <property type="match status" value="1"/>
</dbReference>
<feature type="domain" description="Glucose-methanol-choline oxidoreductase C-terminal" evidence="6">
    <location>
        <begin position="384"/>
        <end position="517"/>
    </location>
</feature>
<dbReference type="Gene3D" id="3.50.50.60">
    <property type="entry name" value="FAD/NAD(P)-binding domain"/>
    <property type="match status" value="2"/>
</dbReference>
<dbReference type="GO" id="GO:0050660">
    <property type="term" value="F:flavin adenine dinucleotide binding"/>
    <property type="evidence" value="ECO:0007669"/>
    <property type="project" value="InterPro"/>
</dbReference>
<proteinExistence type="inferred from homology"/>
<keyword evidence="2" id="KW-0285">Flavoprotein</keyword>
<comment type="similarity">
    <text evidence="1">Belongs to the GMC oxidoreductase family.</text>
</comment>
<organism evidence="7 8">
    <name type="scientific">Cupriavidus nantongensis</name>
    <dbReference type="NCBI Taxonomy" id="1796606"/>
    <lineage>
        <taxon>Bacteria</taxon>
        <taxon>Pseudomonadati</taxon>
        <taxon>Pseudomonadota</taxon>
        <taxon>Betaproteobacteria</taxon>
        <taxon>Burkholderiales</taxon>
        <taxon>Burkholderiaceae</taxon>
        <taxon>Cupriavidus</taxon>
    </lineage>
</organism>
<gene>
    <name evidence="7" type="ORF">A2G96_01140</name>
</gene>
<dbReference type="InterPro" id="IPR000172">
    <property type="entry name" value="GMC_OxRdtase_N"/>
</dbReference>
<keyword evidence="8" id="KW-1185">Reference proteome</keyword>
<dbReference type="RefSeq" id="WP_062796005.1">
    <property type="nucleotide sequence ID" value="NZ_CP014844.1"/>
</dbReference>
<dbReference type="STRING" id="1796606.A2G96_01140"/>
<evidence type="ECO:0000259" key="6">
    <source>
        <dbReference type="Pfam" id="PF05199"/>
    </source>
</evidence>
<feature type="domain" description="Glucose-methanol-choline oxidoreductase N-terminal" evidence="5">
    <location>
        <begin position="79"/>
        <end position="298"/>
    </location>
</feature>
<dbReference type="GO" id="GO:0016614">
    <property type="term" value="F:oxidoreductase activity, acting on CH-OH group of donors"/>
    <property type="evidence" value="ECO:0007669"/>
    <property type="project" value="InterPro"/>
</dbReference>
<evidence type="ECO:0000256" key="3">
    <source>
        <dbReference type="ARBA" id="ARBA00022827"/>
    </source>
</evidence>
<name>A0A142JEE6_9BURK</name>
<dbReference type="OrthoDB" id="9787779at2"/>
<dbReference type="PANTHER" id="PTHR46056:SF12">
    <property type="entry name" value="LONG-CHAIN-ALCOHOL OXIDASE"/>
    <property type="match status" value="1"/>
</dbReference>
<dbReference type="Pfam" id="PF00732">
    <property type="entry name" value="GMC_oxred_N"/>
    <property type="match status" value="1"/>
</dbReference>
<evidence type="ECO:0000313" key="7">
    <source>
        <dbReference type="EMBL" id="AMR76458.1"/>
    </source>
</evidence>
<keyword evidence="3" id="KW-0274">FAD</keyword>
<reference evidence="7 8" key="1">
    <citation type="submission" date="2016-03" db="EMBL/GenBank/DDBJ databases">
        <title>Complete genome sequence of a novel chlorpyrifos degrading bacterium, Cupriavidus nantongensis sp. X1.</title>
        <authorList>
            <person name="Fang L."/>
        </authorList>
    </citation>
    <scope>NUCLEOTIDE SEQUENCE [LARGE SCALE GENOMIC DNA]</scope>
    <source>
        <strain evidence="7 8">X1</strain>
    </source>
</reference>
<dbReference type="KEGG" id="cnan:A2G96_01140"/>
<dbReference type="SUPFAM" id="SSF51905">
    <property type="entry name" value="FAD/NAD(P)-binding domain"/>
    <property type="match status" value="1"/>
</dbReference>
<protein>
    <submittedName>
        <fullName evidence="7">GMC family oxidoreductase</fullName>
    </submittedName>
</protein>
<evidence type="ECO:0000313" key="8">
    <source>
        <dbReference type="Proteomes" id="UP000075238"/>
    </source>
</evidence>
<dbReference type="Pfam" id="PF05199">
    <property type="entry name" value="GMC_oxred_C"/>
    <property type="match status" value="1"/>
</dbReference>
<evidence type="ECO:0000256" key="2">
    <source>
        <dbReference type="ARBA" id="ARBA00022630"/>
    </source>
</evidence>
<evidence type="ECO:0000256" key="4">
    <source>
        <dbReference type="ARBA" id="ARBA00023002"/>
    </source>
</evidence>
<evidence type="ECO:0000259" key="5">
    <source>
        <dbReference type="Pfam" id="PF00732"/>
    </source>
</evidence>